<evidence type="ECO:0000256" key="5">
    <source>
        <dbReference type="ARBA" id="ARBA00022801"/>
    </source>
</evidence>
<keyword evidence="7" id="KW-0961">Cell wall biogenesis/degradation</keyword>
<dbReference type="SMR" id="A0A3B6TIP7"/>
<dbReference type="InterPro" id="IPR000743">
    <property type="entry name" value="Glyco_hydro_28"/>
</dbReference>
<dbReference type="AlphaFoldDB" id="A0A3B6TIP7"/>
<sequence>MRYGSESAKHNRTPRCLCACSSCAHLMLSSSYDYKMARHTCSACDAHRVMSLFLHRRSDMAFPLVALFFMISARWCLEVAHAGRQVFDVMDFGAIADGETDDSKAFIRAWMKACASPGRPAVVVPKGEYRLQPVVFRGPCKGYMQVRLAGDLRAPDDLAAFRGSHEWINFASIDGLLVTGGGTFDGRGASSWHLNQCPTNPNCKPLPVSIKLGRVRNVTITGVTSLDSKFFHVIIIGSQNVSIHRVTIRAPRDSPNTDGVHIQGSSNVRITDTAIATGDDCISVGPGSADITVSGVNCGPGHGISVGSLGRHPGEEDVRGLRVSNCTLAGTANGVRIKTWRGGLRPGSVVSGLVFEDIVMRKVRNPIIIDQEYCPYSSSSCRHESAQRPSVVKISDVKFKNIRGVSATQVAVKLSCSGASPCHGLELRDIDLTYVKRGVATESRCENVAGGMAGGMLVPPSCI</sequence>
<dbReference type="Gramene" id="TraesROB_scaffold_033161_01G000100.1">
    <property type="protein sequence ID" value="TraesROB_scaffold_033161_01G000100.1"/>
    <property type="gene ID" value="TraesROB_scaffold_033161_01G000100"/>
</dbReference>
<evidence type="ECO:0000256" key="8">
    <source>
        <dbReference type="ARBA" id="ARBA00038933"/>
    </source>
</evidence>
<keyword evidence="17" id="KW-1185">Reference proteome</keyword>
<evidence type="ECO:0000256" key="4">
    <source>
        <dbReference type="ARBA" id="ARBA00022525"/>
    </source>
</evidence>
<dbReference type="InterPro" id="IPR011050">
    <property type="entry name" value="Pectin_lyase_fold/virulence"/>
</dbReference>
<dbReference type="GO" id="GO:0047911">
    <property type="term" value="F:galacturan 1,4-alpha-galacturonidase activity"/>
    <property type="evidence" value="ECO:0007669"/>
    <property type="project" value="UniProtKB-EC"/>
</dbReference>
<evidence type="ECO:0000256" key="12">
    <source>
        <dbReference type="ARBA" id="ARBA00068298"/>
    </source>
</evidence>
<dbReference type="Gramene" id="TraesCS7D03G0938200.1">
    <property type="protein sequence ID" value="TraesCS7D03G0938200.1.CDS"/>
    <property type="gene ID" value="TraesCS7D03G0938200"/>
</dbReference>
<comment type="similarity">
    <text evidence="2 15">Belongs to the glycosyl hydrolase 28 family.</text>
</comment>
<proteinExistence type="inferred from homology"/>
<dbReference type="GO" id="GO:0071555">
    <property type="term" value="P:cell wall organization"/>
    <property type="evidence" value="ECO:0007669"/>
    <property type="project" value="UniProtKB-KW"/>
</dbReference>
<dbReference type="Gramene" id="TraesWEE_scaffold_035776_01G000100.1">
    <property type="protein sequence ID" value="TraesWEE_scaffold_035776_01G000100.1"/>
    <property type="gene ID" value="TraesWEE_scaffold_035776_01G000100"/>
</dbReference>
<gene>
    <name evidence="16" type="primary">LOC123166897</name>
</gene>
<comment type="subcellular location">
    <subcellularLocation>
        <location evidence="1">Secreted</location>
        <location evidence="1">Cell wall</location>
    </subcellularLocation>
</comment>
<dbReference type="OrthoDB" id="187139at2759"/>
<evidence type="ECO:0000256" key="15">
    <source>
        <dbReference type="RuleBase" id="RU361169"/>
    </source>
</evidence>
<evidence type="ECO:0000256" key="10">
    <source>
        <dbReference type="ARBA" id="ARBA00048766"/>
    </source>
</evidence>
<dbReference type="EC" id="3.2.1.67" evidence="8"/>
<feature type="active site" evidence="14">
    <location>
        <position position="302"/>
    </location>
</feature>
<dbReference type="InterPro" id="IPR006626">
    <property type="entry name" value="PbH1"/>
</dbReference>
<dbReference type="PROSITE" id="PS00502">
    <property type="entry name" value="POLYGALACTURONASE"/>
    <property type="match status" value="1"/>
</dbReference>
<dbReference type="Gramene" id="TraesCLE_scaffold_064150_01G000100.1">
    <property type="protein sequence ID" value="TraesCLE_scaffold_064150_01G000100.1"/>
    <property type="gene ID" value="TraesCLE_scaffold_064150_01G000100"/>
</dbReference>
<dbReference type="Gramene" id="TraesCAD_scaffold_032048_01G000200.1">
    <property type="protein sequence ID" value="TraesCAD_scaffold_032048_01G000200.1"/>
    <property type="gene ID" value="TraesCAD_scaffold_032048_01G000200"/>
</dbReference>
<dbReference type="Gramene" id="TraesCS7D02G398100.1">
    <property type="protein sequence ID" value="TraesCS7D02G398100.1"/>
    <property type="gene ID" value="TraesCS7D02G398100"/>
</dbReference>
<dbReference type="PANTHER" id="PTHR31375">
    <property type="match status" value="1"/>
</dbReference>
<evidence type="ECO:0000256" key="13">
    <source>
        <dbReference type="ARBA" id="ARBA00083621"/>
    </source>
</evidence>
<evidence type="ECO:0000313" key="17">
    <source>
        <dbReference type="Proteomes" id="UP000019116"/>
    </source>
</evidence>
<dbReference type="PaxDb" id="4565-Traes_7DL_279521E6B.1"/>
<dbReference type="GO" id="GO:0005975">
    <property type="term" value="P:carbohydrate metabolic process"/>
    <property type="evidence" value="ECO:0007669"/>
    <property type="project" value="InterPro"/>
</dbReference>
<dbReference type="Gene3D" id="2.160.20.10">
    <property type="entry name" value="Single-stranded right-handed beta-helix, Pectin lyase-like"/>
    <property type="match status" value="1"/>
</dbReference>
<keyword evidence="4" id="KW-0964">Secreted</keyword>
<evidence type="ECO:0000256" key="7">
    <source>
        <dbReference type="ARBA" id="ARBA00023316"/>
    </source>
</evidence>
<evidence type="ECO:0000256" key="1">
    <source>
        <dbReference type="ARBA" id="ARBA00004191"/>
    </source>
</evidence>
<keyword evidence="5 15" id="KW-0378">Hydrolase</keyword>
<dbReference type="Gramene" id="TraesKAR7D01G0371350.1">
    <property type="protein sequence ID" value="cds.TraesKAR7D01G0371350.1"/>
    <property type="gene ID" value="TraesKAR7D01G0371350"/>
</dbReference>
<evidence type="ECO:0000256" key="11">
    <source>
        <dbReference type="ARBA" id="ARBA00057651"/>
    </source>
</evidence>
<dbReference type="InterPro" id="IPR012334">
    <property type="entry name" value="Pectin_lyas_fold"/>
</dbReference>
<keyword evidence="6 15" id="KW-0326">Glycosidase</keyword>
<dbReference type="FunFam" id="2.160.20.10:FF:000004">
    <property type="entry name" value="Pectin lyase-like superfamily protein"/>
    <property type="match status" value="1"/>
</dbReference>
<dbReference type="Pfam" id="PF00295">
    <property type="entry name" value="Glyco_hydro_28"/>
    <property type="match status" value="1"/>
</dbReference>
<protein>
    <recommendedName>
        <fullName evidence="12">Exopolygalacturonase</fullName>
        <ecNumber evidence="8">3.2.1.67</ecNumber>
    </recommendedName>
    <alternativeName>
        <fullName evidence="9">Galacturan 1,4-alpha-galacturonidase</fullName>
    </alternativeName>
    <alternativeName>
        <fullName evidence="13">Pectinase</fullName>
    </alternativeName>
</protein>
<reference evidence="16" key="1">
    <citation type="submission" date="2018-08" db="EMBL/GenBank/DDBJ databases">
        <authorList>
            <person name="Rossello M."/>
        </authorList>
    </citation>
    <scope>NUCLEOTIDE SEQUENCE [LARGE SCALE GENOMIC DNA]</scope>
    <source>
        <strain evidence="16">cv. Chinese Spring</strain>
    </source>
</reference>
<dbReference type="EnsemblPlants" id="TraesCS7D02G398100.1">
    <property type="protein sequence ID" value="TraesCS7D02G398100.1"/>
    <property type="gene ID" value="TraesCS7D02G398100"/>
</dbReference>
<comment type="catalytic activity">
    <reaction evidence="10">
        <text>[(1-&gt;4)-alpha-D-galacturonosyl](n) + H2O = alpha-D-galacturonate + [(1-&gt;4)-alpha-D-galacturonosyl](n-1)</text>
        <dbReference type="Rhea" id="RHEA:14117"/>
        <dbReference type="Rhea" id="RHEA-COMP:14570"/>
        <dbReference type="Rhea" id="RHEA-COMP:14572"/>
        <dbReference type="ChEBI" id="CHEBI:15377"/>
        <dbReference type="ChEBI" id="CHEBI:58658"/>
        <dbReference type="ChEBI" id="CHEBI:140523"/>
        <dbReference type="EC" id="3.2.1.67"/>
    </reaction>
</comment>
<evidence type="ECO:0000256" key="6">
    <source>
        <dbReference type="ARBA" id="ARBA00023295"/>
    </source>
</evidence>
<evidence type="ECO:0000256" key="14">
    <source>
        <dbReference type="PROSITE-ProRule" id="PRU10052"/>
    </source>
</evidence>
<accession>A0A3B6TIP7</accession>
<comment type="function">
    <text evidence="11">May function in depolymerizing pectin during pollen development, germination, and tube growth. Acts as an exo-polygalacturonase.</text>
</comment>
<evidence type="ECO:0000256" key="9">
    <source>
        <dbReference type="ARBA" id="ARBA00043142"/>
    </source>
</evidence>
<reference evidence="16" key="2">
    <citation type="submission" date="2018-10" db="UniProtKB">
        <authorList>
            <consortium name="EnsemblPlants"/>
        </authorList>
    </citation>
    <scope>IDENTIFICATION</scope>
</reference>
<dbReference type="GO" id="GO:0004650">
    <property type="term" value="F:polygalacturonase activity"/>
    <property type="evidence" value="ECO:0007669"/>
    <property type="project" value="InterPro"/>
</dbReference>
<evidence type="ECO:0000256" key="3">
    <source>
        <dbReference type="ARBA" id="ARBA00022512"/>
    </source>
</evidence>
<name>A0A3B6TIP7_WHEAT</name>
<organism evidence="16">
    <name type="scientific">Triticum aestivum</name>
    <name type="common">Wheat</name>
    <dbReference type="NCBI Taxonomy" id="4565"/>
    <lineage>
        <taxon>Eukaryota</taxon>
        <taxon>Viridiplantae</taxon>
        <taxon>Streptophyta</taxon>
        <taxon>Embryophyta</taxon>
        <taxon>Tracheophyta</taxon>
        <taxon>Spermatophyta</taxon>
        <taxon>Magnoliopsida</taxon>
        <taxon>Liliopsida</taxon>
        <taxon>Poales</taxon>
        <taxon>Poaceae</taxon>
        <taxon>BOP clade</taxon>
        <taxon>Pooideae</taxon>
        <taxon>Triticodae</taxon>
        <taxon>Triticeae</taxon>
        <taxon>Triticinae</taxon>
        <taxon>Triticum</taxon>
    </lineage>
</organism>
<dbReference type="Proteomes" id="UP000019116">
    <property type="component" value="Chromosome 7D"/>
</dbReference>
<dbReference type="SMART" id="SM00710">
    <property type="entry name" value="PbH1"/>
    <property type="match status" value="6"/>
</dbReference>
<dbReference type="SUPFAM" id="SSF51126">
    <property type="entry name" value="Pectin lyase-like"/>
    <property type="match status" value="1"/>
</dbReference>
<dbReference type="STRING" id="4565.A0A3B6TIP7"/>
<evidence type="ECO:0000313" key="16">
    <source>
        <dbReference type="EnsemblPlants" id="TraesCS7D02G398100.1"/>
    </source>
</evidence>
<evidence type="ECO:0000256" key="2">
    <source>
        <dbReference type="ARBA" id="ARBA00008834"/>
    </source>
</evidence>
<keyword evidence="3" id="KW-0134">Cell wall</keyword>